<evidence type="ECO:0000313" key="2">
    <source>
        <dbReference type="Proteomes" id="UP001501747"/>
    </source>
</evidence>
<dbReference type="Proteomes" id="UP001501747">
    <property type="component" value="Unassembled WGS sequence"/>
</dbReference>
<dbReference type="RefSeq" id="WP_344877318.1">
    <property type="nucleotide sequence ID" value="NZ_BAABAL010000016.1"/>
</dbReference>
<name>A0ABP7SPR3_9PSEU</name>
<evidence type="ECO:0000313" key="1">
    <source>
        <dbReference type="EMBL" id="GAA4014757.1"/>
    </source>
</evidence>
<reference evidence="2" key="1">
    <citation type="journal article" date="2019" name="Int. J. Syst. Evol. Microbiol.">
        <title>The Global Catalogue of Microorganisms (GCM) 10K type strain sequencing project: providing services to taxonomists for standard genome sequencing and annotation.</title>
        <authorList>
            <consortium name="The Broad Institute Genomics Platform"/>
            <consortium name="The Broad Institute Genome Sequencing Center for Infectious Disease"/>
            <person name="Wu L."/>
            <person name="Ma J."/>
        </authorList>
    </citation>
    <scope>NUCLEOTIDE SEQUENCE [LARGE SCALE GENOMIC DNA]</scope>
    <source>
        <strain evidence="2">JCM 17342</strain>
    </source>
</reference>
<evidence type="ECO:0008006" key="3">
    <source>
        <dbReference type="Google" id="ProtNLM"/>
    </source>
</evidence>
<dbReference type="InterPro" id="IPR025680">
    <property type="entry name" value="DddI"/>
</dbReference>
<keyword evidence="2" id="KW-1185">Reference proteome</keyword>
<organism evidence="1 2">
    <name type="scientific">Allokutzneria multivorans</name>
    <dbReference type="NCBI Taxonomy" id="1142134"/>
    <lineage>
        <taxon>Bacteria</taxon>
        <taxon>Bacillati</taxon>
        <taxon>Actinomycetota</taxon>
        <taxon>Actinomycetes</taxon>
        <taxon>Pseudonocardiales</taxon>
        <taxon>Pseudonocardiaceae</taxon>
        <taxon>Allokutzneria</taxon>
    </lineage>
</organism>
<comment type="caution">
    <text evidence="1">The sequence shown here is derived from an EMBL/GenBank/DDBJ whole genome shotgun (WGS) entry which is preliminary data.</text>
</comment>
<dbReference type="EMBL" id="BAABAL010000016">
    <property type="protein sequence ID" value="GAA4014757.1"/>
    <property type="molecule type" value="Genomic_DNA"/>
</dbReference>
<sequence length="147" mass="16229">MIVTAILSNEFHFAETDDEISALVDYALSGRHWGSLSKFYASDRRCSEGDENFRGRHYPSHQFGIGVSSDGERAAAHFVSFDSEGVLVQSQSAHRQDGPDILFSDESGQLFSSDAALPPTAVKQAALEYCRTAKLPTSITWQEADFY</sequence>
<protein>
    <recommendedName>
        <fullName evidence="3">Immunity protein Imm1</fullName>
    </recommendedName>
</protein>
<gene>
    <name evidence="1" type="ORF">GCM10022247_42050</name>
</gene>
<dbReference type="Pfam" id="PF14430">
    <property type="entry name" value="Imm1"/>
    <property type="match status" value="1"/>
</dbReference>
<proteinExistence type="predicted"/>
<accession>A0ABP7SPR3</accession>